<dbReference type="OrthoDB" id="10256606at2759"/>
<evidence type="ECO:0000313" key="10">
    <source>
        <dbReference type="Proteomes" id="UP001152797"/>
    </source>
</evidence>
<dbReference type="Pfam" id="PF03876">
    <property type="entry name" value="SHS2_Rpb7-N"/>
    <property type="match status" value="1"/>
</dbReference>
<feature type="domain" description="RNA polymerase Rpb7-like N-terminal" evidence="6">
    <location>
        <begin position="9"/>
        <end position="64"/>
    </location>
</feature>
<dbReference type="SUPFAM" id="SSF50249">
    <property type="entry name" value="Nucleic acid-binding proteins"/>
    <property type="match status" value="1"/>
</dbReference>
<sequence length="212" mass="24530">MFTLALLADDIPIAPEDFRDDQRDQLKRQIQLRYVDRIIPNVGLCIEFYNFVSIKDATIYPGDGKHSCGEAFVKVEFQLIVFQPLIDEWLVGLVMKSTQKGLQISLGFFEDVEIPSANLRTPYMYDSAQERWVWLYRDEETNESVNYFYDKDRLIRFRVTAVHFAEARQNRRAMSIVGAVGTWGWVLLVPSYMRLAASSTTIIPTARMNKSV</sequence>
<dbReference type="PANTHER" id="PTHR12709">
    <property type="entry name" value="DNA-DIRECTED RNA POLYMERASE II, III"/>
    <property type="match status" value="1"/>
</dbReference>
<evidence type="ECO:0000259" key="7">
    <source>
        <dbReference type="Pfam" id="PF08292"/>
    </source>
</evidence>
<dbReference type="EMBL" id="CAMXCT010003380">
    <property type="protein sequence ID" value="CAI4004179.1"/>
    <property type="molecule type" value="Genomic_DNA"/>
</dbReference>
<keyword evidence="5" id="KW-0539">Nucleus</keyword>
<dbReference type="EMBL" id="CAMXCT020003380">
    <property type="protein sequence ID" value="CAL1157554.1"/>
    <property type="molecule type" value="Genomic_DNA"/>
</dbReference>
<dbReference type="EMBL" id="CAMXCT030003380">
    <property type="protein sequence ID" value="CAL4791491.1"/>
    <property type="molecule type" value="Genomic_DNA"/>
</dbReference>
<feature type="domain" description="RNA polymerase III subunit Rpc25" evidence="7">
    <location>
        <begin position="89"/>
        <end position="173"/>
    </location>
</feature>
<keyword evidence="3 9" id="KW-0240">DNA-directed RNA polymerase</keyword>
<proteinExistence type="inferred from homology"/>
<dbReference type="InterPro" id="IPR005576">
    <property type="entry name" value="Rpb7-like_N"/>
</dbReference>
<name>A0A9P1G7U6_9DINO</name>
<keyword evidence="4" id="KW-0804">Transcription</keyword>
<evidence type="ECO:0000256" key="1">
    <source>
        <dbReference type="ARBA" id="ARBA00004123"/>
    </source>
</evidence>
<dbReference type="GO" id="GO:0006384">
    <property type="term" value="P:transcription initiation at RNA polymerase III promoter"/>
    <property type="evidence" value="ECO:0007669"/>
    <property type="project" value="TreeGrafter"/>
</dbReference>
<dbReference type="AlphaFoldDB" id="A0A9P1G7U6"/>
<accession>A0A9P1G7U6</accession>
<dbReference type="InterPro" id="IPR036898">
    <property type="entry name" value="RNA_pol_Rpb7-like_N_sf"/>
</dbReference>
<dbReference type="InterPro" id="IPR045113">
    <property type="entry name" value="Rpb7-like"/>
</dbReference>
<evidence type="ECO:0000256" key="5">
    <source>
        <dbReference type="ARBA" id="ARBA00023242"/>
    </source>
</evidence>
<comment type="caution">
    <text evidence="8">The sequence shown here is derived from an EMBL/GenBank/DDBJ whole genome shotgun (WGS) entry which is preliminary data.</text>
</comment>
<dbReference type="Proteomes" id="UP001152797">
    <property type="component" value="Unassembled WGS sequence"/>
</dbReference>
<comment type="similarity">
    <text evidence="2">Belongs to the eukaryotic RPB7/RPC8 RNA polymerase subunit family.</text>
</comment>
<dbReference type="Gene3D" id="3.30.1490.120">
    <property type="entry name" value="RNA polymerase Rpb7-like, N-terminal domain"/>
    <property type="match status" value="1"/>
</dbReference>
<dbReference type="GO" id="GO:0005666">
    <property type="term" value="C:RNA polymerase III complex"/>
    <property type="evidence" value="ECO:0007669"/>
    <property type="project" value="TreeGrafter"/>
</dbReference>
<dbReference type="InterPro" id="IPR012340">
    <property type="entry name" value="NA-bd_OB-fold"/>
</dbReference>
<evidence type="ECO:0000313" key="8">
    <source>
        <dbReference type="EMBL" id="CAI4004179.1"/>
    </source>
</evidence>
<gene>
    <name evidence="8" type="ORF">C1SCF055_LOCUS29990</name>
</gene>
<evidence type="ECO:0000256" key="3">
    <source>
        <dbReference type="ARBA" id="ARBA00022478"/>
    </source>
</evidence>
<organism evidence="8">
    <name type="scientific">Cladocopium goreaui</name>
    <dbReference type="NCBI Taxonomy" id="2562237"/>
    <lineage>
        <taxon>Eukaryota</taxon>
        <taxon>Sar</taxon>
        <taxon>Alveolata</taxon>
        <taxon>Dinophyceae</taxon>
        <taxon>Suessiales</taxon>
        <taxon>Symbiodiniaceae</taxon>
        <taxon>Cladocopium</taxon>
    </lineage>
</organism>
<dbReference type="SUPFAM" id="SSF88798">
    <property type="entry name" value="N-terminal, heterodimerisation domain of RBP7 (RpoE)"/>
    <property type="match status" value="1"/>
</dbReference>
<evidence type="ECO:0000259" key="6">
    <source>
        <dbReference type="Pfam" id="PF03876"/>
    </source>
</evidence>
<evidence type="ECO:0000256" key="2">
    <source>
        <dbReference type="ARBA" id="ARBA00009307"/>
    </source>
</evidence>
<comment type="subcellular location">
    <subcellularLocation>
        <location evidence="1">Nucleus</location>
    </subcellularLocation>
</comment>
<keyword evidence="10" id="KW-1185">Reference proteome</keyword>
<reference evidence="8" key="1">
    <citation type="submission" date="2022-10" db="EMBL/GenBank/DDBJ databases">
        <authorList>
            <person name="Chen Y."/>
            <person name="Dougan E. K."/>
            <person name="Chan C."/>
            <person name="Rhodes N."/>
            <person name="Thang M."/>
        </authorList>
    </citation>
    <scope>NUCLEOTIDE SEQUENCE</scope>
</reference>
<dbReference type="InterPro" id="IPR013238">
    <property type="entry name" value="RNA_pol_III_Rbc25"/>
</dbReference>
<dbReference type="Pfam" id="PF08292">
    <property type="entry name" value="RNA_pol_Rbc25"/>
    <property type="match status" value="1"/>
</dbReference>
<protein>
    <submittedName>
        <fullName evidence="9">DNA-directed RNA polymerase III subunit RPC8</fullName>
    </submittedName>
</protein>
<evidence type="ECO:0000256" key="4">
    <source>
        <dbReference type="ARBA" id="ARBA00023163"/>
    </source>
</evidence>
<dbReference type="Gene3D" id="2.40.50.140">
    <property type="entry name" value="Nucleic acid-binding proteins"/>
    <property type="match status" value="1"/>
</dbReference>
<evidence type="ECO:0000313" key="9">
    <source>
        <dbReference type="EMBL" id="CAL4791491.1"/>
    </source>
</evidence>
<reference evidence="9 10" key="2">
    <citation type="submission" date="2024-05" db="EMBL/GenBank/DDBJ databases">
        <authorList>
            <person name="Chen Y."/>
            <person name="Shah S."/>
            <person name="Dougan E. K."/>
            <person name="Thang M."/>
            <person name="Chan C."/>
        </authorList>
    </citation>
    <scope>NUCLEOTIDE SEQUENCE [LARGE SCALE GENOMIC DNA]</scope>
</reference>
<dbReference type="PANTHER" id="PTHR12709:SF1">
    <property type="entry name" value="DNA-DIRECTED RNA POLYMERASE III SUBUNIT RPC8"/>
    <property type="match status" value="1"/>
</dbReference>